<keyword evidence="2" id="KW-1185">Reference proteome</keyword>
<reference evidence="1" key="1">
    <citation type="submission" date="2022-06" db="EMBL/GenBank/DDBJ databases">
        <title>Phylogenomic reconstructions and comparative analyses of Kickxellomycotina fungi.</title>
        <authorList>
            <person name="Reynolds N.K."/>
            <person name="Stajich J.E."/>
            <person name="Barry K."/>
            <person name="Grigoriev I.V."/>
            <person name="Crous P."/>
            <person name="Smith M.E."/>
        </authorList>
    </citation>
    <scope>NUCLEOTIDE SEQUENCE</scope>
    <source>
        <strain evidence="1">RSA 2271</strain>
    </source>
</reference>
<feature type="non-terminal residue" evidence="1">
    <location>
        <position position="607"/>
    </location>
</feature>
<evidence type="ECO:0000313" key="2">
    <source>
        <dbReference type="Proteomes" id="UP001145114"/>
    </source>
</evidence>
<name>A0ACC1HUN7_9FUNG</name>
<dbReference type="EMBL" id="JAMZIH010000424">
    <property type="protein sequence ID" value="KAJ1679366.1"/>
    <property type="molecule type" value="Genomic_DNA"/>
</dbReference>
<gene>
    <name evidence="1" type="ORF">EV182_002195</name>
</gene>
<comment type="caution">
    <text evidence="1">The sequence shown here is derived from an EMBL/GenBank/DDBJ whole genome shotgun (WGS) entry which is preliminary data.</text>
</comment>
<protein>
    <submittedName>
        <fullName evidence="1">Uncharacterized protein</fullName>
    </submittedName>
</protein>
<evidence type="ECO:0000313" key="1">
    <source>
        <dbReference type="EMBL" id="KAJ1679366.1"/>
    </source>
</evidence>
<proteinExistence type="predicted"/>
<accession>A0ACC1HUN7</accession>
<dbReference type="Proteomes" id="UP001145114">
    <property type="component" value="Unassembled WGS sequence"/>
</dbReference>
<sequence length="607" mass="66559">MLRIVELGTSPQEQEDRVSSAKDTPDGGISERHKRQYSAAVHILHSLFARDRAHFISNVGDELQGPLKDWYLYKDVPLLSPSGASQQSPNVGADTGEDKMAQLIPSFGSRPKIIPLELRDSTRADSGRMQERVVRTADQLRRCIVCLHSVIIDAIPSRQLVSELIAPIFVSLFHLYSILWQGRQQSAKTNTETELTAEMESKVSDLIIAFLERESQDKAIGAVKQLIYTVRETGDSEGALADQGATRQAQSVLTVHPIFELIARLDKGGRRGDVALCWPSNDTCQRATQVLGDGLAEGSDPLQRKLNLDAFLDFFSQSERQEIAGHIFVSLLQDYTANWELYIEPPQAATNSTLVTVGLGMDAARRQNIGQWWLASQTLMSMVEQIGPRLLTQPIQILGALQVILERVVTNPPSSTTAAAAVSLDDGGDDSKCPSAQSIMDELTNLAGKAGVGASTDAHNTEDQIGDTETVLVALTLLSTLLSQSPKPSDTQTKWTFQALQLLSRVSENIEKISKIYARSPVIANLASEIQAQSRVFEILVSEYLRQQSGSAPGPDGKGSPEYAYNQAMQDLQDELVPVKAHGLLTLRQLVLDKSPLFERDPKKLDD</sequence>
<organism evidence="1 2">
    <name type="scientific">Spiromyces aspiralis</name>
    <dbReference type="NCBI Taxonomy" id="68401"/>
    <lineage>
        <taxon>Eukaryota</taxon>
        <taxon>Fungi</taxon>
        <taxon>Fungi incertae sedis</taxon>
        <taxon>Zoopagomycota</taxon>
        <taxon>Kickxellomycotina</taxon>
        <taxon>Kickxellomycetes</taxon>
        <taxon>Kickxellales</taxon>
        <taxon>Kickxellaceae</taxon>
        <taxon>Spiromyces</taxon>
    </lineage>
</organism>